<dbReference type="Proteomes" id="UP000257109">
    <property type="component" value="Unassembled WGS sequence"/>
</dbReference>
<comment type="caution">
    <text evidence="1">The sequence shown here is derived from an EMBL/GenBank/DDBJ whole genome shotgun (WGS) entry which is preliminary data.</text>
</comment>
<sequence length="85" mass="10248">MHKRYEFVQILEKFVRLMTMGMYDYDADMTENYGEKYGSNTTFLVPECFGENNHKRKDSKYDLIFGENDHIWVVKMRSCLKSFLL</sequence>
<name>A0A371GAE0_MUCPR</name>
<feature type="non-terminal residue" evidence="1">
    <location>
        <position position="1"/>
    </location>
</feature>
<evidence type="ECO:0000313" key="1">
    <source>
        <dbReference type="EMBL" id="RDX87489.1"/>
    </source>
</evidence>
<organism evidence="1 2">
    <name type="scientific">Mucuna pruriens</name>
    <name type="common">Velvet bean</name>
    <name type="synonym">Dolichos pruriens</name>
    <dbReference type="NCBI Taxonomy" id="157652"/>
    <lineage>
        <taxon>Eukaryota</taxon>
        <taxon>Viridiplantae</taxon>
        <taxon>Streptophyta</taxon>
        <taxon>Embryophyta</taxon>
        <taxon>Tracheophyta</taxon>
        <taxon>Spermatophyta</taxon>
        <taxon>Magnoliopsida</taxon>
        <taxon>eudicotyledons</taxon>
        <taxon>Gunneridae</taxon>
        <taxon>Pentapetalae</taxon>
        <taxon>rosids</taxon>
        <taxon>fabids</taxon>
        <taxon>Fabales</taxon>
        <taxon>Fabaceae</taxon>
        <taxon>Papilionoideae</taxon>
        <taxon>50 kb inversion clade</taxon>
        <taxon>NPAAA clade</taxon>
        <taxon>indigoferoid/millettioid clade</taxon>
        <taxon>Phaseoleae</taxon>
        <taxon>Mucuna</taxon>
    </lineage>
</organism>
<dbReference type="EMBL" id="QJKJ01006216">
    <property type="protein sequence ID" value="RDX87489.1"/>
    <property type="molecule type" value="Genomic_DNA"/>
</dbReference>
<reference evidence="1" key="1">
    <citation type="submission" date="2018-05" db="EMBL/GenBank/DDBJ databases">
        <title>Draft genome of Mucuna pruriens seed.</title>
        <authorList>
            <person name="Nnadi N.E."/>
            <person name="Vos R."/>
            <person name="Hasami M.H."/>
            <person name="Devisetty U.K."/>
            <person name="Aguiy J.C."/>
        </authorList>
    </citation>
    <scope>NUCLEOTIDE SEQUENCE [LARGE SCALE GENOMIC DNA]</scope>
    <source>
        <strain evidence="1">JCA_2017</strain>
    </source>
</reference>
<dbReference type="AlphaFoldDB" id="A0A371GAE0"/>
<evidence type="ECO:0000313" key="2">
    <source>
        <dbReference type="Proteomes" id="UP000257109"/>
    </source>
</evidence>
<proteinExistence type="predicted"/>
<protein>
    <submittedName>
        <fullName evidence="1">Uncharacterized protein</fullName>
    </submittedName>
</protein>
<keyword evidence="2" id="KW-1185">Reference proteome</keyword>
<gene>
    <name evidence="1" type="ORF">CR513_31030</name>
</gene>
<accession>A0A371GAE0</accession>